<reference evidence="2 3" key="1">
    <citation type="submission" date="2018-11" db="EMBL/GenBank/DDBJ databases">
        <title>The Potential of Streptomyces as Biocontrol Agents against the Tomato grey mould, Botrytis cinerea (Gray mold) Frontiers in Microbiology.</title>
        <authorList>
            <person name="Li D."/>
        </authorList>
    </citation>
    <scope>NUCLEOTIDE SEQUENCE [LARGE SCALE GENOMIC DNA]</scope>
    <source>
        <strain evidence="2 3">NEAU-LD23</strain>
    </source>
</reference>
<dbReference type="AlphaFoldDB" id="A0A3M8VCT8"/>
<evidence type="ECO:0000313" key="3">
    <source>
        <dbReference type="Proteomes" id="UP000275401"/>
    </source>
</evidence>
<dbReference type="Proteomes" id="UP000275401">
    <property type="component" value="Unassembled WGS sequence"/>
</dbReference>
<evidence type="ECO:0000313" key="2">
    <source>
        <dbReference type="EMBL" id="RNG14301.1"/>
    </source>
</evidence>
<comment type="caution">
    <text evidence="2">The sequence shown here is derived from an EMBL/GenBank/DDBJ whole genome shotgun (WGS) entry which is preliminary data.</text>
</comment>
<evidence type="ECO:0000256" key="1">
    <source>
        <dbReference type="SAM" id="MobiDB-lite"/>
    </source>
</evidence>
<keyword evidence="3" id="KW-1185">Reference proteome</keyword>
<protein>
    <submittedName>
        <fullName evidence="2">Uncharacterized protein</fullName>
    </submittedName>
</protein>
<dbReference type="EMBL" id="RIBZ01000451">
    <property type="protein sequence ID" value="RNG14301.1"/>
    <property type="molecule type" value="Genomic_DNA"/>
</dbReference>
<gene>
    <name evidence="2" type="ORF">EEJ42_31510</name>
</gene>
<accession>A0A3M8VCT8</accession>
<organism evidence="2 3">
    <name type="scientific">Streptomyces botrytidirepellens</name>
    <dbReference type="NCBI Taxonomy" id="2486417"/>
    <lineage>
        <taxon>Bacteria</taxon>
        <taxon>Bacillati</taxon>
        <taxon>Actinomycetota</taxon>
        <taxon>Actinomycetes</taxon>
        <taxon>Kitasatosporales</taxon>
        <taxon>Streptomycetaceae</taxon>
        <taxon>Streptomyces</taxon>
    </lineage>
</organism>
<proteinExistence type="predicted"/>
<sequence>MLSLCSNAATHVLEHHDGPAGPYRSGAYCLPCLNRRVRPAAEVEAAHARAMRTGDTTTSPEQFGLPDDRWKVRDFTPEEAAEVQAIHAGRLLAVYQGEPGRFGWEAPHPAQHTGG</sequence>
<feature type="region of interest" description="Disordered" evidence="1">
    <location>
        <begin position="48"/>
        <end position="68"/>
    </location>
</feature>
<name>A0A3M8VCT8_9ACTN</name>